<accession>A0AAU7TIH8</accession>
<dbReference type="EMBL" id="CP158165">
    <property type="protein sequence ID" value="XBV26306.1"/>
    <property type="molecule type" value="Genomic_DNA"/>
</dbReference>
<organism evidence="2">
    <name type="scientific">Kribbella sp. HUAS MG21</name>
    <dbReference type="NCBI Taxonomy" id="3160966"/>
    <lineage>
        <taxon>Bacteria</taxon>
        <taxon>Bacillati</taxon>
        <taxon>Actinomycetota</taxon>
        <taxon>Actinomycetes</taxon>
        <taxon>Propionibacteriales</taxon>
        <taxon>Kribbellaceae</taxon>
        <taxon>Kribbella</taxon>
    </lineage>
</organism>
<protein>
    <recommendedName>
        <fullName evidence="3">DUF1440 domain-containing protein</fullName>
    </recommendedName>
</protein>
<name>A0AAU7TIH8_9ACTN</name>
<dbReference type="RefSeq" id="WP_350279106.1">
    <property type="nucleotide sequence ID" value="NZ_CP158165.1"/>
</dbReference>
<keyword evidence="1" id="KW-0812">Transmembrane</keyword>
<gene>
    <name evidence="2" type="ORF">ABN611_07725</name>
</gene>
<sequence length="158" mass="16185">MTSKTVRLLVRGAAAGAAGTTALNATTYLDMTLRGRPASSTPNRTVEHLASHLGIPIPGTAAQRANRISALGSLGGLLTGVTFGTLLALVRRTGITPGPVAGGLLASAGAMIGANAPMTALKITNPRDWSTADWLADAVPHLAYGLTTTWVLDHLDHQ</sequence>
<reference evidence="2" key="1">
    <citation type="submission" date="2024-06" db="EMBL/GenBank/DDBJ databases">
        <title>Kribbella sp. strain HUAS MG21 genome sequences.</title>
        <authorList>
            <person name="Mo P."/>
        </authorList>
    </citation>
    <scope>NUCLEOTIDE SEQUENCE</scope>
    <source>
        <strain evidence="2">HUAS MG21</strain>
    </source>
</reference>
<evidence type="ECO:0000256" key="1">
    <source>
        <dbReference type="SAM" id="Phobius"/>
    </source>
</evidence>
<dbReference type="AlphaFoldDB" id="A0AAU7TIH8"/>
<proteinExistence type="predicted"/>
<feature type="transmembrane region" description="Helical" evidence="1">
    <location>
        <begin position="68"/>
        <end position="90"/>
    </location>
</feature>
<evidence type="ECO:0000313" key="2">
    <source>
        <dbReference type="EMBL" id="XBV26306.1"/>
    </source>
</evidence>
<keyword evidence="1" id="KW-1133">Transmembrane helix</keyword>
<keyword evidence="1" id="KW-0472">Membrane</keyword>
<evidence type="ECO:0008006" key="3">
    <source>
        <dbReference type="Google" id="ProtNLM"/>
    </source>
</evidence>